<accession>A0ABU9B3D4</accession>
<reference evidence="3 4" key="1">
    <citation type="submission" date="2024-04" db="EMBL/GenBank/DDBJ databases">
        <title>Luteolibacter sp. isolated from soil.</title>
        <authorList>
            <person name="An J."/>
        </authorList>
    </citation>
    <scope>NUCLEOTIDE SEQUENCE [LARGE SCALE GENOMIC DNA]</scope>
    <source>
        <strain evidence="3 4">Y139</strain>
    </source>
</reference>
<feature type="signal peptide" evidence="1">
    <location>
        <begin position="1"/>
        <end position="18"/>
    </location>
</feature>
<proteinExistence type="predicted"/>
<protein>
    <submittedName>
        <fullName evidence="3">DUF1080 domain-containing protein</fullName>
    </submittedName>
</protein>
<evidence type="ECO:0000256" key="1">
    <source>
        <dbReference type="SAM" id="SignalP"/>
    </source>
</evidence>
<keyword evidence="1" id="KW-0732">Signal</keyword>
<organism evidence="3 4">
    <name type="scientific">Luteolibacter soli</name>
    <dbReference type="NCBI Taxonomy" id="3135280"/>
    <lineage>
        <taxon>Bacteria</taxon>
        <taxon>Pseudomonadati</taxon>
        <taxon>Verrucomicrobiota</taxon>
        <taxon>Verrucomicrobiia</taxon>
        <taxon>Verrucomicrobiales</taxon>
        <taxon>Verrucomicrobiaceae</taxon>
        <taxon>Luteolibacter</taxon>
    </lineage>
</organism>
<dbReference type="Proteomes" id="UP001371305">
    <property type="component" value="Unassembled WGS sequence"/>
</dbReference>
<gene>
    <name evidence="3" type="ORF">WKV53_25190</name>
</gene>
<sequence>MKSYLFSAILVLTGLAAAEPEKLFTAPNLEGWKTQGAAYWTVADGVLTGQSDDKKQSSVLWSEKSYKDFTVECEFRYSGDVDSGIFLRHENEQIQVGVSRSLKRDMTGSPYIGSKRGYPQEASGVKDVLKEGDWNRMKVVAKGNTYTVTLNGKQVIEYVSDTAKESGPIGFQVHPGVKMKIEFRNVTVEPLG</sequence>
<feature type="chain" id="PRO_5047535727" evidence="1">
    <location>
        <begin position="19"/>
        <end position="192"/>
    </location>
</feature>
<evidence type="ECO:0000313" key="3">
    <source>
        <dbReference type="EMBL" id="MEK7953836.1"/>
    </source>
</evidence>
<feature type="domain" description="3-keto-alpha-glucoside-1,2-lyase/3-keto-2-hydroxy-glucal hydratase" evidence="2">
    <location>
        <begin position="21"/>
        <end position="188"/>
    </location>
</feature>
<name>A0ABU9B3D4_9BACT</name>
<evidence type="ECO:0000259" key="2">
    <source>
        <dbReference type="Pfam" id="PF06439"/>
    </source>
</evidence>
<keyword evidence="4" id="KW-1185">Reference proteome</keyword>
<comment type="caution">
    <text evidence="3">The sequence shown here is derived from an EMBL/GenBank/DDBJ whole genome shotgun (WGS) entry which is preliminary data.</text>
</comment>
<dbReference type="Pfam" id="PF06439">
    <property type="entry name" value="3keto-disac_hyd"/>
    <property type="match status" value="1"/>
</dbReference>
<dbReference type="RefSeq" id="WP_341407603.1">
    <property type="nucleotide sequence ID" value="NZ_JBBUKT010000014.1"/>
</dbReference>
<dbReference type="InterPro" id="IPR010496">
    <property type="entry name" value="AL/BT2_dom"/>
</dbReference>
<dbReference type="Gene3D" id="2.60.120.560">
    <property type="entry name" value="Exo-inulinase, domain 1"/>
    <property type="match status" value="1"/>
</dbReference>
<dbReference type="EMBL" id="JBBUKT010000014">
    <property type="protein sequence ID" value="MEK7953836.1"/>
    <property type="molecule type" value="Genomic_DNA"/>
</dbReference>
<evidence type="ECO:0000313" key="4">
    <source>
        <dbReference type="Proteomes" id="UP001371305"/>
    </source>
</evidence>